<dbReference type="STRING" id="1325735.A0A428TDT5"/>
<evidence type="ECO:0000256" key="3">
    <source>
        <dbReference type="ARBA" id="ARBA00023136"/>
    </source>
</evidence>
<comment type="caution">
    <text evidence="6">The sequence shown here is derived from an EMBL/GenBank/DDBJ whole genome shotgun (WGS) entry which is preliminary data.</text>
</comment>
<protein>
    <submittedName>
        <fullName evidence="6">Uncharacterized protein</fullName>
    </submittedName>
</protein>
<evidence type="ECO:0000313" key="6">
    <source>
        <dbReference type="EMBL" id="RSM00210.1"/>
    </source>
</evidence>
<feature type="transmembrane region" description="Helical" evidence="5">
    <location>
        <begin position="107"/>
        <end position="123"/>
    </location>
</feature>
<evidence type="ECO:0000256" key="5">
    <source>
        <dbReference type="SAM" id="Phobius"/>
    </source>
</evidence>
<keyword evidence="7" id="KW-1185">Reference proteome</keyword>
<evidence type="ECO:0000313" key="7">
    <source>
        <dbReference type="Proteomes" id="UP000287144"/>
    </source>
</evidence>
<keyword evidence="3 5" id="KW-0472">Membrane</keyword>
<dbReference type="GO" id="GO:0016020">
    <property type="term" value="C:membrane"/>
    <property type="evidence" value="ECO:0007669"/>
    <property type="project" value="InterPro"/>
</dbReference>
<accession>A0A428TDT5</accession>
<dbReference type="Proteomes" id="UP000287144">
    <property type="component" value="Unassembled WGS sequence"/>
</dbReference>
<dbReference type="InterPro" id="IPR036640">
    <property type="entry name" value="ABC1_TM_sf"/>
</dbReference>
<proteinExistence type="predicted"/>
<dbReference type="GO" id="GO:0005524">
    <property type="term" value="F:ATP binding"/>
    <property type="evidence" value="ECO:0007669"/>
    <property type="project" value="InterPro"/>
</dbReference>
<evidence type="ECO:0000256" key="1">
    <source>
        <dbReference type="ARBA" id="ARBA00022692"/>
    </source>
</evidence>
<dbReference type="EMBL" id="NKCK01000096">
    <property type="protein sequence ID" value="RSM00210.1"/>
    <property type="molecule type" value="Genomic_DNA"/>
</dbReference>
<feature type="compositionally biased region" description="Basic and acidic residues" evidence="4">
    <location>
        <begin position="1"/>
        <end position="11"/>
    </location>
</feature>
<feature type="region of interest" description="Disordered" evidence="4">
    <location>
        <begin position="1"/>
        <end position="41"/>
    </location>
</feature>
<gene>
    <name evidence="6" type="ORF">CEP52_009244</name>
</gene>
<name>A0A428TDT5_9HYPO</name>
<feature type="compositionally biased region" description="Basic and acidic residues" evidence="4">
    <location>
        <begin position="30"/>
        <end position="41"/>
    </location>
</feature>
<feature type="compositionally biased region" description="Polar residues" evidence="4">
    <location>
        <begin position="13"/>
        <end position="29"/>
    </location>
</feature>
<keyword evidence="2 5" id="KW-1133">Transmembrane helix</keyword>
<evidence type="ECO:0000256" key="2">
    <source>
        <dbReference type="ARBA" id="ARBA00022989"/>
    </source>
</evidence>
<keyword evidence="1 5" id="KW-0812">Transmembrane</keyword>
<organism evidence="6 7">
    <name type="scientific">Fusarium oligoseptatum</name>
    <dbReference type="NCBI Taxonomy" id="2604345"/>
    <lineage>
        <taxon>Eukaryota</taxon>
        <taxon>Fungi</taxon>
        <taxon>Dikarya</taxon>
        <taxon>Ascomycota</taxon>
        <taxon>Pezizomycotina</taxon>
        <taxon>Sordariomycetes</taxon>
        <taxon>Hypocreomycetidae</taxon>
        <taxon>Hypocreales</taxon>
        <taxon>Nectriaceae</taxon>
        <taxon>Fusarium</taxon>
        <taxon>Fusarium solani species complex</taxon>
    </lineage>
</organism>
<feature type="transmembrane region" description="Helical" evidence="5">
    <location>
        <begin position="63"/>
        <end position="87"/>
    </location>
</feature>
<evidence type="ECO:0000256" key="4">
    <source>
        <dbReference type="SAM" id="MobiDB-lite"/>
    </source>
</evidence>
<dbReference type="Gene3D" id="1.20.1560.10">
    <property type="entry name" value="ABC transporter type 1, transmembrane domain"/>
    <property type="match status" value="1"/>
</dbReference>
<sequence>MSAMDREHISEKPATSSSSGPQNSVLQNSTEEKAQTEAKLRPERTATFKDYTRVFTYATKWDFLAYAAGVIASIGAGVTLPLLNVVFGQFVGEFTSLTSSIKTTQRLALYMFFLFLARFYSQLY</sequence>
<dbReference type="AlphaFoldDB" id="A0A428TDT5"/>
<reference evidence="6 7" key="1">
    <citation type="submission" date="2017-06" db="EMBL/GenBank/DDBJ databases">
        <title>Comparative genomic analysis of Ambrosia Fusariam Clade fungi.</title>
        <authorList>
            <person name="Stajich J.E."/>
            <person name="Carrillo J."/>
            <person name="Kijimoto T."/>
            <person name="Eskalen A."/>
            <person name="O'Donnell K."/>
            <person name="Kasson M."/>
        </authorList>
    </citation>
    <scope>NUCLEOTIDE SEQUENCE [LARGE SCALE GENOMIC DNA]</scope>
    <source>
        <strain evidence="6 7">NRRL62579</strain>
    </source>
</reference>
<dbReference type="SUPFAM" id="SSF90123">
    <property type="entry name" value="ABC transporter transmembrane region"/>
    <property type="match status" value="1"/>
</dbReference>